<evidence type="ECO:0000313" key="2">
    <source>
        <dbReference type="Proteomes" id="UP000789375"/>
    </source>
</evidence>
<comment type="caution">
    <text evidence="1">The sequence shown here is derived from an EMBL/GenBank/DDBJ whole genome shotgun (WGS) entry which is preliminary data.</text>
</comment>
<reference evidence="1" key="1">
    <citation type="submission" date="2021-06" db="EMBL/GenBank/DDBJ databases">
        <authorList>
            <person name="Kallberg Y."/>
            <person name="Tangrot J."/>
            <person name="Rosling A."/>
        </authorList>
    </citation>
    <scope>NUCLEOTIDE SEQUENCE</scope>
    <source>
        <strain evidence="1">87-6 pot B 2015</strain>
    </source>
</reference>
<dbReference type="Proteomes" id="UP000789375">
    <property type="component" value="Unassembled WGS sequence"/>
</dbReference>
<proteinExistence type="predicted"/>
<sequence length="74" mass="8250">ANVLNNPEIAFSCLAQKIQSQDQIIRCLFLELLMLVAFPKAVGISIPERPKLLLANISVSMLAFKKLNQKPIDE</sequence>
<gene>
    <name evidence="1" type="ORF">FMOSSE_LOCUS7264</name>
</gene>
<organism evidence="1 2">
    <name type="scientific">Funneliformis mosseae</name>
    <name type="common">Endomycorrhizal fungus</name>
    <name type="synonym">Glomus mosseae</name>
    <dbReference type="NCBI Taxonomy" id="27381"/>
    <lineage>
        <taxon>Eukaryota</taxon>
        <taxon>Fungi</taxon>
        <taxon>Fungi incertae sedis</taxon>
        <taxon>Mucoromycota</taxon>
        <taxon>Glomeromycotina</taxon>
        <taxon>Glomeromycetes</taxon>
        <taxon>Glomerales</taxon>
        <taxon>Glomeraceae</taxon>
        <taxon>Funneliformis</taxon>
    </lineage>
</organism>
<name>A0A9N9BGK3_FUNMO</name>
<dbReference type="AlphaFoldDB" id="A0A9N9BGK3"/>
<keyword evidence="2" id="KW-1185">Reference proteome</keyword>
<evidence type="ECO:0000313" key="1">
    <source>
        <dbReference type="EMBL" id="CAG8567148.1"/>
    </source>
</evidence>
<protein>
    <submittedName>
        <fullName evidence="1">4478_t:CDS:1</fullName>
    </submittedName>
</protein>
<feature type="non-terminal residue" evidence="1">
    <location>
        <position position="74"/>
    </location>
</feature>
<accession>A0A9N9BGK3</accession>
<dbReference type="EMBL" id="CAJVPP010001658">
    <property type="protein sequence ID" value="CAG8567148.1"/>
    <property type="molecule type" value="Genomic_DNA"/>
</dbReference>